<dbReference type="Pfam" id="PF08241">
    <property type="entry name" value="Methyltransf_11"/>
    <property type="match status" value="1"/>
</dbReference>
<dbReference type="InParanoid" id="D2V167"/>
<dbReference type="eggNOG" id="KOG1269">
    <property type="taxonomic scope" value="Eukaryota"/>
</dbReference>
<evidence type="ECO:0000313" key="3">
    <source>
        <dbReference type="Proteomes" id="UP000006671"/>
    </source>
</evidence>
<dbReference type="GO" id="GO:0008757">
    <property type="term" value="F:S-adenosylmethionine-dependent methyltransferase activity"/>
    <property type="evidence" value="ECO:0007669"/>
    <property type="project" value="InterPro"/>
</dbReference>
<dbReference type="GeneID" id="8855242"/>
<sequence>MQQQSTEPIILGTEELKKKWDEFSKIFQELLEPSTNITAYSLVSLLGIREQNDKVLRILDLGCGGGGGSYLIASSMHKDGHLTSLDLSKEMIKLTEEKCQVLTQAPFNRKIDYVDASAEELPFEDETFDAVFSNYCLHLVPNPDKVLSEVSRVLKKSGRACFSVWGRPANSPQFTVVPKVIMECKKEWGMVDNKPPVRSPFHLHNRDQLRERVLSRGFKTCLSWYQFQPFHALNAKEFTELNVGTPDIRNLLQTVSEEQVQQFKTKMETYADEIYQSNNPMGNEVTIVIATKE</sequence>
<dbReference type="PANTHER" id="PTHR43591">
    <property type="entry name" value="METHYLTRANSFERASE"/>
    <property type="match status" value="1"/>
</dbReference>
<name>D2V167_NAEGR</name>
<evidence type="ECO:0000313" key="2">
    <source>
        <dbReference type="EMBL" id="EFC49416.1"/>
    </source>
</evidence>
<keyword evidence="3" id="KW-1185">Reference proteome</keyword>
<evidence type="ECO:0000259" key="1">
    <source>
        <dbReference type="Pfam" id="PF08241"/>
    </source>
</evidence>
<dbReference type="KEGG" id="ngr:NAEGRDRAFT_37668"/>
<reference evidence="2 3" key="1">
    <citation type="journal article" date="2010" name="Cell">
        <title>The genome of Naegleria gruberi illuminates early eukaryotic versatility.</title>
        <authorList>
            <person name="Fritz-Laylin L.K."/>
            <person name="Prochnik S.E."/>
            <person name="Ginger M.L."/>
            <person name="Dacks J.B."/>
            <person name="Carpenter M.L."/>
            <person name="Field M.C."/>
            <person name="Kuo A."/>
            <person name="Paredez A."/>
            <person name="Chapman J."/>
            <person name="Pham J."/>
            <person name="Shu S."/>
            <person name="Neupane R."/>
            <person name="Cipriano M."/>
            <person name="Mancuso J."/>
            <person name="Tu H."/>
            <person name="Salamov A."/>
            <person name="Lindquist E."/>
            <person name="Shapiro H."/>
            <person name="Lucas S."/>
            <person name="Grigoriev I.V."/>
            <person name="Cande W.Z."/>
            <person name="Fulton C."/>
            <person name="Rokhsar D.S."/>
            <person name="Dawson S.C."/>
        </authorList>
    </citation>
    <scope>NUCLEOTIDE SEQUENCE [LARGE SCALE GENOMIC DNA]</scope>
    <source>
        <strain evidence="2 3">NEG-M</strain>
    </source>
</reference>
<protein>
    <submittedName>
        <fullName evidence="2">UbiE domain-containing protein</fullName>
    </submittedName>
</protein>
<dbReference type="CDD" id="cd02440">
    <property type="entry name" value="AdoMet_MTases"/>
    <property type="match status" value="1"/>
</dbReference>
<dbReference type="PANTHER" id="PTHR43591:SF24">
    <property type="entry name" value="2-METHOXY-6-POLYPRENYL-1,4-BENZOQUINOL METHYLASE, MITOCHONDRIAL"/>
    <property type="match status" value="1"/>
</dbReference>
<dbReference type="RefSeq" id="XP_002682160.1">
    <property type="nucleotide sequence ID" value="XM_002682114.1"/>
</dbReference>
<dbReference type="OrthoDB" id="284858at2759"/>
<accession>D2V167</accession>
<dbReference type="Proteomes" id="UP000006671">
    <property type="component" value="Unassembled WGS sequence"/>
</dbReference>
<dbReference type="OMA" id="FRTAKGW"/>
<dbReference type="InterPro" id="IPR029063">
    <property type="entry name" value="SAM-dependent_MTases_sf"/>
</dbReference>
<feature type="domain" description="Methyltransferase type 11" evidence="1">
    <location>
        <begin position="59"/>
        <end position="162"/>
    </location>
</feature>
<dbReference type="VEuPathDB" id="AmoebaDB:NAEGRDRAFT_37668"/>
<proteinExistence type="predicted"/>
<dbReference type="EMBL" id="GG738848">
    <property type="protein sequence ID" value="EFC49416.1"/>
    <property type="molecule type" value="Genomic_DNA"/>
</dbReference>
<dbReference type="STRING" id="5762.D2V167"/>
<dbReference type="Gene3D" id="3.40.50.150">
    <property type="entry name" value="Vaccinia Virus protein VP39"/>
    <property type="match status" value="1"/>
</dbReference>
<organism evidence="3">
    <name type="scientific">Naegleria gruberi</name>
    <name type="common">Amoeba</name>
    <dbReference type="NCBI Taxonomy" id="5762"/>
    <lineage>
        <taxon>Eukaryota</taxon>
        <taxon>Discoba</taxon>
        <taxon>Heterolobosea</taxon>
        <taxon>Tetramitia</taxon>
        <taxon>Eutetramitia</taxon>
        <taxon>Vahlkampfiidae</taxon>
        <taxon>Naegleria</taxon>
    </lineage>
</organism>
<dbReference type="AlphaFoldDB" id="D2V167"/>
<gene>
    <name evidence="2" type="ORF">NAEGRDRAFT_37668</name>
</gene>
<dbReference type="InterPro" id="IPR013216">
    <property type="entry name" value="Methyltransf_11"/>
</dbReference>
<dbReference type="SUPFAM" id="SSF53335">
    <property type="entry name" value="S-adenosyl-L-methionine-dependent methyltransferases"/>
    <property type="match status" value="1"/>
</dbReference>